<dbReference type="InterPro" id="IPR051947">
    <property type="entry name" value="Sentrin-specific_protease"/>
</dbReference>
<accession>A0A2N1JDH0</accession>
<evidence type="ECO:0000256" key="5">
    <source>
        <dbReference type="ARBA" id="ARBA00022801"/>
    </source>
</evidence>
<dbReference type="PANTHER" id="PTHR46896">
    <property type="entry name" value="SENTRIN-SPECIFIC PROTEASE"/>
    <property type="match status" value="1"/>
</dbReference>
<keyword evidence="5" id="KW-0378">Hydrolase</keyword>
<feature type="region of interest" description="Disordered" evidence="6">
    <location>
        <begin position="1"/>
        <end position="46"/>
    </location>
</feature>
<dbReference type="GO" id="GO:0070139">
    <property type="term" value="F:SUMO-specific endopeptidase activity"/>
    <property type="evidence" value="ECO:0007669"/>
    <property type="project" value="TreeGrafter"/>
</dbReference>
<keyword evidence="9" id="KW-1185">Reference proteome</keyword>
<dbReference type="GO" id="GO:0016926">
    <property type="term" value="P:protein desumoylation"/>
    <property type="evidence" value="ECO:0007669"/>
    <property type="project" value="TreeGrafter"/>
</dbReference>
<keyword evidence="4" id="KW-0833">Ubl conjugation pathway</keyword>
<dbReference type="Proteomes" id="UP000232875">
    <property type="component" value="Unassembled WGS sequence"/>
</dbReference>
<dbReference type="InterPro" id="IPR038765">
    <property type="entry name" value="Papain-like_cys_pep_sf"/>
</dbReference>
<gene>
    <name evidence="8" type="ORF">MVES_001751</name>
</gene>
<dbReference type="OrthoDB" id="442460at2759"/>
<protein>
    <recommendedName>
        <fullName evidence="7">Ubiquitin-like protease family profile domain-containing protein</fullName>
    </recommendedName>
</protein>
<evidence type="ECO:0000256" key="2">
    <source>
        <dbReference type="ARBA" id="ARBA00022553"/>
    </source>
</evidence>
<dbReference type="AlphaFoldDB" id="A0A2N1JDH0"/>
<dbReference type="PROSITE" id="PS50600">
    <property type="entry name" value="ULP_PROTEASE"/>
    <property type="match status" value="1"/>
</dbReference>
<name>A0A2N1JDH0_9BASI</name>
<proteinExistence type="inferred from homology"/>
<organism evidence="8 9">
    <name type="scientific">Malassezia vespertilionis</name>
    <dbReference type="NCBI Taxonomy" id="2020962"/>
    <lineage>
        <taxon>Eukaryota</taxon>
        <taxon>Fungi</taxon>
        <taxon>Dikarya</taxon>
        <taxon>Basidiomycota</taxon>
        <taxon>Ustilaginomycotina</taxon>
        <taxon>Malasseziomycetes</taxon>
        <taxon>Malasseziales</taxon>
        <taxon>Malasseziaceae</taxon>
        <taxon>Malassezia</taxon>
    </lineage>
</organism>
<dbReference type="GO" id="GO:0005737">
    <property type="term" value="C:cytoplasm"/>
    <property type="evidence" value="ECO:0007669"/>
    <property type="project" value="TreeGrafter"/>
</dbReference>
<keyword evidence="3" id="KW-0645">Protease</keyword>
<feature type="compositionally biased region" description="Polar residues" evidence="6">
    <location>
        <begin position="24"/>
        <end position="33"/>
    </location>
</feature>
<evidence type="ECO:0000256" key="4">
    <source>
        <dbReference type="ARBA" id="ARBA00022786"/>
    </source>
</evidence>
<dbReference type="Pfam" id="PF02902">
    <property type="entry name" value="Peptidase_C48"/>
    <property type="match status" value="1"/>
</dbReference>
<dbReference type="GO" id="GO:0005634">
    <property type="term" value="C:nucleus"/>
    <property type="evidence" value="ECO:0007669"/>
    <property type="project" value="TreeGrafter"/>
</dbReference>
<evidence type="ECO:0000256" key="6">
    <source>
        <dbReference type="SAM" id="MobiDB-lite"/>
    </source>
</evidence>
<dbReference type="EMBL" id="KZ454989">
    <property type="protein sequence ID" value="PKI84583.1"/>
    <property type="molecule type" value="Genomic_DNA"/>
</dbReference>
<evidence type="ECO:0000259" key="7">
    <source>
        <dbReference type="PROSITE" id="PS50600"/>
    </source>
</evidence>
<evidence type="ECO:0000313" key="9">
    <source>
        <dbReference type="Proteomes" id="UP000232875"/>
    </source>
</evidence>
<feature type="region of interest" description="Disordered" evidence="6">
    <location>
        <begin position="239"/>
        <end position="261"/>
    </location>
</feature>
<dbReference type="PANTHER" id="PTHR46896:SF3">
    <property type="entry name" value="FI06413P-RELATED"/>
    <property type="match status" value="1"/>
</dbReference>
<dbReference type="InterPro" id="IPR003653">
    <property type="entry name" value="Peptidase_C48_C"/>
</dbReference>
<dbReference type="SUPFAM" id="SSF54001">
    <property type="entry name" value="Cysteine proteinases"/>
    <property type="match status" value="1"/>
</dbReference>
<keyword evidence="2" id="KW-0597">Phosphoprotein</keyword>
<evidence type="ECO:0000256" key="1">
    <source>
        <dbReference type="ARBA" id="ARBA00005234"/>
    </source>
</evidence>
<evidence type="ECO:0000256" key="3">
    <source>
        <dbReference type="ARBA" id="ARBA00022670"/>
    </source>
</evidence>
<dbReference type="STRING" id="2020962.A0A2N1JDH0"/>
<evidence type="ECO:0000313" key="8">
    <source>
        <dbReference type="EMBL" id="PKI84583.1"/>
    </source>
</evidence>
<sequence length="561" mass="63497">MEPLHFYADATPSPSHKRVHEQEMSPSIKQSKTPAPGADGADDSRDELDFLSLASPAKPLRERMRKRDVPSATPGAAHTMQSISIPLRVLYINQEWYSDASDLQLVSFSTHFAVLCGASELLKIALRDIHSWKISSSEHKLLVLAVGRGETQARLARLVLVPPPLPIFHIAFLPLTTDAWGILVDRVRYSPTLYPGELIPEPGAKSLCSSWTQRNTTRLFSEHAPRKPVPVAVGEHRAATHGAQAPQPTTLYTPIPHPTRKTRAATRVEEERRASELDKPILRYPAHGPYAVTLLGSDVERLNEHEFLNDTLIEFGLRFIMEQVSQRDPHLASQIHLFNSFFFMKLNEYRDRSKSYEQVRKWTNRVNIFDKEMLIVPINENMHWYVAIVVNPRGVLGIKDHGMRLLRRTSRHGAEHEDGERSLLPSTAAQAGETYVLVLDSLGSTHVRVKNVLRDYLRLEARDKQRVPEDVDLRRLGDPIHVDVQVPTQPNSCDCGIYLLHNMECFLSDPATLLPIALGARRGADKTMDAAWNEKQLESRRAYWKSAITKLGKRWREGQAE</sequence>
<reference evidence="8 9" key="1">
    <citation type="submission" date="2017-10" db="EMBL/GenBank/DDBJ databases">
        <title>A novel species of cold-tolerant Malassezia isolated from bats.</title>
        <authorList>
            <person name="Lorch J.M."/>
            <person name="Palmer J.M."/>
            <person name="Vanderwolf K.J."/>
            <person name="Schmidt K.Z."/>
            <person name="Verant M.L."/>
            <person name="Weller T.J."/>
            <person name="Blehert D.S."/>
        </authorList>
    </citation>
    <scope>NUCLEOTIDE SEQUENCE [LARGE SCALE GENOMIC DNA]</scope>
    <source>
        <strain evidence="8 9">NWHC:44797-103</strain>
    </source>
</reference>
<comment type="similarity">
    <text evidence="1">Belongs to the peptidase C48 family.</text>
</comment>
<dbReference type="GO" id="GO:0006508">
    <property type="term" value="P:proteolysis"/>
    <property type="evidence" value="ECO:0007669"/>
    <property type="project" value="UniProtKB-KW"/>
</dbReference>
<dbReference type="Gene3D" id="3.40.395.10">
    <property type="entry name" value="Adenoviral Proteinase, Chain A"/>
    <property type="match status" value="1"/>
</dbReference>
<feature type="domain" description="Ubiquitin-like protease family profile" evidence="7">
    <location>
        <begin position="292"/>
        <end position="506"/>
    </location>
</feature>